<dbReference type="InterPro" id="IPR050661">
    <property type="entry name" value="BglG_antiterminators"/>
</dbReference>
<dbReference type="InterPro" id="IPR036634">
    <property type="entry name" value="PRD_sf"/>
</dbReference>
<evidence type="ECO:0000256" key="1">
    <source>
        <dbReference type="ARBA" id="ARBA00022737"/>
    </source>
</evidence>
<dbReference type="PROSITE" id="PS51372">
    <property type="entry name" value="PRD_2"/>
    <property type="match status" value="1"/>
</dbReference>
<protein>
    <submittedName>
        <fullName evidence="3">Transcriptional antiterminator</fullName>
    </submittedName>
</protein>
<dbReference type="EMBL" id="JAVDYF010000001">
    <property type="protein sequence ID" value="MDR7353794.1"/>
    <property type="molecule type" value="Genomic_DNA"/>
</dbReference>
<keyword evidence="4" id="KW-1185">Reference proteome</keyword>
<evidence type="ECO:0000313" key="3">
    <source>
        <dbReference type="EMBL" id="MDR7353794.1"/>
    </source>
</evidence>
<evidence type="ECO:0000313" key="4">
    <source>
        <dbReference type="Proteomes" id="UP001183619"/>
    </source>
</evidence>
<dbReference type="Gene3D" id="1.10.1790.10">
    <property type="entry name" value="PRD domain"/>
    <property type="match status" value="1"/>
</dbReference>
<dbReference type="PANTHER" id="PTHR30185">
    <property type="entry name" value="CRYPTIC BETA-GLUCOSIDE BGL OPERON ANTITERMINATOR"/>
    <property type="match status" value="1"/>
</dbReference>
<sequence>MTTGDVHQVLVGRGIGFGVKVGDTLAITDEHQRFVHLTDEQAQFFESLRAIDGHRVEKFSTAVDLAADILGPLHPSVYVLLVEHLSFAVDRLRRGEGIFNAIAGEIKAVFPDEFAAAEVMLQYINSHLDNLELPHSEAGFIALHLNAALGGTSVKAPLAQANQLAELVAFTRRVLGIVDNPAIGSSHDDGLELTIARLIRRVRKGAWRRNDATMGIGQQLTVEFDLAQQVICRILSCSEMPAYAKGEAAFLAVFLHGCVQECELSRDKAQRQN</sequence>
<accession>A0ABU2B8T0</accession>
<name>A0ABU2B8T0_9CORY</name>
<organism evidence="3 4">
    <name type="scientific">Corynebacterium felinum</name>
    <dbReference type="NCBI Taxonomy" id="131318"/>
    <lineage>
        <taxon>Bacteria</taxon>
        <taxon>Bacillati</taxon>
        <taxon>Actinomycetota</taxon>
        <taxon>Actinomycetes</taxon>
        <taxon>Mycobacteriales</taxon>
        <taxon>Corynebacteriaceae</taxon>
        <taxon>Corynebacterium</taxon>
    </lineage>
</organism>
<feature type="domain" description="PRD" evidence="2">
    <location>
        <begin position="50"/>
        <end position="155"/>
    </location>
</feature>
<comment type="caution">
    <text evidence="3">The sequence shown here is derived from an EMBL/GenBank/DDBJ whole genome shotgun (WGS) entry which is preliminary data.</text>
</comment>
<dbReference type="SUPFAM" id="SSF63520">
    <property type="entry name" value="PTS-regulatory domain, PRD"/>
    <property type="match status" value="1"/>
</dbReference>
<dbReference type="Pfam" id="PF00874">
    <property type="entry name" value="PRD"/>
    <property type="match status" value="1"/>
</dbReference>
<evidence type="ECO:0000259" key="2">
    <source>
        <dbReference type="PROSITE" id="PS51372"/>
    </source>
</evidence>
<dbReference type="Proteomes" id="UP001183619">
    <property type="component" value="Unassembled WGS sequence"/>
</dbReference>
<keyword evidence="1" id="KW-0677">Repeat</keyword>
<proteinExistence type="predicted"/>
<dbReference type="PANTHER" id="PTHR30185:SF15">
    <property type="entry name" value="CRYPTIC BETA-GLUCOSIDE BGL OPERON ANTITERMINATOR"/>
    <property type="match status" value="1"/>
</dbReference>
<gene>
    <name evidence="3" type="ORF">J2S37_000332</name>
</gene>
<dbReference type="InterPro" id="IPR011608">
    <property type="entry name" value="PRD"/>
</dbReference>
<reference evidence="3 4" key="1">
    <citation type="submission" date="2023-07" db="EMBL/GenBank/DDBJ databases">
        <title>Sequencing the genomes of 1000 actinobacteria strains.</title>
        <authorList>
            <person name="Klenk H.-P."/>
        </authorList>
    </citation>
    <scope>NUCLEOTIDE SEQUENCE [LARGE SCALE GENOMIC DNA]</scope>
    <source>
        <strain evidence="3 4">DSM 44508</strain>
    </source>
</reference>